<dbReference type="Proteomes" id="UP000579647">
    <property type="component" value="Unassembled WGS sequence"/>
</dbReference>
<name>A0A840WCD3_9ACTN</name>
<proteinExistence type="predicted"/>
<evidence type="ECO:0000313" key="1">
    <source>
        <dbReference type="EMBL" id="MBB5493053.1"/>
    </source>
</evidence>
<keyword evidence="2" id="KW-1185">Reference proteome</keyword>
<gene>
    <name evidence="1" type="ORF">HNR07_004190</name>
</gene>
<protein>
    <submittedName>
        <fullName evidence="1">Uncharacterized protein</fullName>
    </submittedName>
</protein>
<evidence type="ECO:0000313" key="2">
    <source>
        <dbReference type="Proteomes" id="UP000579647"/>
    </source>
</evidence>
<comment type="caution">
    <text evidence="1">The sequence shown here is derived from an EMBL/GenBank/DDBJ whole genome shotgun (WGS) entry which is preliminary data.</text>
</comment>
<dbReference type="AlphaFoldDB" id="A0A840WCD3"/>
<accession>A0A840WCD3</accession>
<sequence length="91" mass="9917">MLERKGPSPPKAVPSLSRELLPAPLPEHLTLPYRGPLASCGRRIGYVRLEGLDPYDVFRGGVVGRVPAVTHRTGEVKVAGKPLQNRHCETP</sequence>
<dbReference type="EMBL" id="JACHDO010000001">
    <property type="protein sequence ID" value="MBB5493053.1"/>
    <property type="molecule type" value="Genomic_DNA"/>
</dbReference>
<reference evidence="1 2" key="1">
    <citation type="submission" date="2020-08" db="EMBL/GenBank/DDBJ databases">
        <title>Sequencing the genomes of 1000 actinobacteria strains.</title>
        <authorList>
            <person name="Klenk H.-P."/>
        </authorList>
    </citation>
    <scope>NUCLEOTIDE SEQUENCE [LARGE SCALE GENOMIC DNA]</scope>
    <source>
        <strain evidence="1 2">DSM 44598</strain>
    </source>
</reference>
<organism evidence="1 2">
    <name type="scientific">Nocardiopsis metallicus</name>
    <dbReference type="NCBI Taxonomy" id="179819"/>
    <lineage>
        <taxon>Bacteria</taxon>
        <taxon>Bacillati</taxon>
        <taxon>Actinomycetota</taxon>
        <taxon>Actinomycetes</taxon>
        <taxon>Streptosporangiales</taxon>
        <taxon>Nocardiopsidaceae</taxon>
        <taxon>Nocardiopsis</taxon>
    </lineage>
</organism>